<dbReference type="Proteomes" id="UP000095712">
    <property type="component" value="Unassembled WGS sequence"/>
</dbReference>
<evidence type="ECO:0000313" key="1">
    <source>
        <dbReference type="EMBL" id="CUP39658.1"/>
    </source>
</evidence>
<organism evidence="1 2">
    <name type="scientific">Blautia wexlerae</name>
    <dbReference type="NCBI Taxonomy" id="418240"/>
    <lineage>
        <taxon>Bacteria</taxon>
        <taxon>Bacillati</taxon>
        <taxon>Bacillota</taxon>
        <taxon>Clostridia</taxon>
        <taxon>Lachnospirales</taxon>
        <taxon>Lachnospiraceae</taxon>
        <taxon>Blautia</taxon>
    </lineage>
</organism>
<proteinExistence type="predicted"/>
<dbReference type="EMBL" id="CZAW01000012">
    <property type="protein sequence ID" value="CUP39658.1"/>
    <property type="molecule type" value="Genomic_DNA"/>
</dbReference>
<sequence length="38" mass="4470">MRKLPDTKFNQTSGEVSWKDCPTIDYRCRYKSGKYPGL</sequence>
<protein>
    <submittedName>
        <fullName evidence="1">Uncharacterized protein</fullName>
    </submittedName>
</protein>
<reference evidence="1 2" key="1">
    <citation type="submission" date="2015-09" db="EMBL/GenBank/DDBJ databases">
        <authorList>
            <consortium name="Pathogen Informatics"/>
        </authorList>
    </citation>
    <scope>NUCLEOTIDE SEQUENCE [LARGE SCALE GENOMIC DNA]</scope>
    <source>
        <strain evidence="1 2">2789STDY5834911</strain>
    </source>
</reference>
<dbReference type="AlphaFoldDB" id="A0A174MZE1"/>
<accession>A0A174MZE1</accession>
<gene>
    <name evidence="1" type="ORF">ERS852523_01483</name>
</gene>
<evidence type="ECO:0000313" key="2">
    <source>
        <dbReference type="Proteomes" id="UP000095712"/>
    </source>
</evidence>
<name>A0A174MZE1_9FIRM</name>